<dbReference type="InterPro" id="IPR025293">
    <property type="entry name" value="YfiR/HmsC-like"/>
</dbReference>
<comment type="caution">
    <text evidence="1">The sequence shown here is derived from an EMBL/GenBank/DDBJ whole genome shotgun (WGS) entry which is preliminary data.</text>
</comment>
<organism evidence="1 2">
    <name type="scientific">Thauera propionica</name>
    <dbReference type="NCBI Taxonomy" id="2019431"/>
    <lineage>
        <taxon>Bacteria</taxon>
        <taxon>Pseudomonadati</taxon>
        <taxon>Pseudomonadota</taxon>
        <taxon>Betaproteobacteria</taxon>
        <taxon>Rhodocyclales</taxon>
        <taxon>Zoogloeaceae</taxon>
        <taxon>Thauera</taxon>
    </lineage>
</organism>
<sequence>MPRAHADSAEEYRLKAAFLYNFASFTDWPETLGDTLAFCVYGEDPFGAHLDALAGTAIGSRRIAVHRARSVEALPRCDLVYVSPAMVGNLPRLFDVLGRNATLVVTDAPGSLQHGAMLNMNTAAGRVTFSANLAATRRQGLNLSAKLLRLATEVVQ</sequence>
<dbReference type="Pfam" id="PF13689">
    <property type="entry name" value="DUF4154"/>
    <property type="match status" value="1"/>
</dbReference>
<reference evidence="1 2" key="1">
    <citation type="submission" date="2017-07" db="EMBL/GenBank/DDBJ databases">
        <title>Thauera sp. KNDSS-Mac4 genome sequence and assembly.</title>
        <authorList>
            <person name="Mayilraj S."/>
        </authorList>
    </citation>
    <scope>NUCLEOTIDE SEQUENCE [LARGE SCALE GENOMIC DNA]</scope>
    <source>
        <strain evidence="1 2">KNDSS-Mac4</strain>
    </source>
</reference>
<evidence type="ECO:0000313" key="1">
    <source>
        <dbReference type="EMBL" id="OYD55835.1"/>
    </source>
</evidence>
<accession>A0A235F553</accession>
<dbReference type="AlphaFoldDB" id="A0A235F553"/>
<proteinExistence type="predicted"/>
<name>A0A235F553_9RHOO</name>
<dbReference type="OrthoDB" id="8527941at2"/>
<evidence type="ECO:0000313" key="2">
    <source>
        <dbReference type="Proteomes" id="UP000215181"/>
    </source>
</evidence>
<dbReference type="EMBL" id="NOIH01000002">
    <property type="protein sequence ID" value="OYD55835.1"/>
    <property type="molecule type" value="Genomic_DNA"/>
</dbReference>
<gene>
    <name evidence="1" type="ORF">CGK74_01010</name>
</gene>
<protein>
    <recommendedName>
        <fullName evidence="3">DUF4154 domain-containing protein</fullName>
    </recommendedName>
</protein>
<keyword evidence="2" id="KW-1185">Reference proteome</keyword>
<evidence type="ECO:0008006" key="3">
    <source>
        <dbReference type="Google" id="ProtNLM"/>
    </source>
</evidence>
<dbReference type="Proteomes" id="UP000215181">
    <property type="component" value="Unassembled WGS sequence"/>
</dbReference>